<evidence type="ECO:0000313" key="1">
    <source>
        <dbReference type="EMBL" id="KAI3821968.1"/>
    </source>
</evidence>
<name>A0ACB9JPD4_9ASTR</name>
<comment type="caution">
    <text evidence="1">The sequence shown here is derived from an EMBL/GenBank/DDBJ whole genome shotgun (WGS) entry which is preliminary data.</text>
</comment>
<proteinExistence type="predicted"/>
<dbReference type="EMBL" id="CM042020">
    <property type="protein sequence ID" value="KAI3821968.1"/>
    <property type="molecule type" value="Genomic_DNA"/>
</dbReference>
<reference evidence="1 2" key="2">
    <citation type="journal article" date="2022" name="Mol. Ecol. Resour.">
        <title>The genomes of chicory, endive, great burdock and yacon provide insights into Asteraceae paleo-polyploidization history and plant inulin production.</title>
        <authorList>
            <person name="Fan W."/>
            <person name="Wang S."/>
            <person name="Wang H."/>
            <person name="Wang A."/>
            <person name="Jiang F."/>
            <person name="Liu H."/>
            <person name="Zhao H."/>
            <person name="Xu D."/>
            <person name="Zhang Y."/>
        </authorList>
    </citation>
    <scope>NUCLEOTIDE SEQUENCE [LARGE SCALE GENOMIC DNA]</scope>
    <source>
        <strain evidence="2">cv. Yunnan</strain>
        <tissue evidence="1">Leaves</tissue>
    </source>
</reference>
<accession>A0ACB9JPD4</accession>
<protein>
    <submittedName>
        <fullName evidence="1">Uncharacterized protein</fullName>
    </submittedName>
</protein>
<keyword evidence="2" id="KW-1185">Reference proteome</keyword>
<dbReference type="Proteomes" id="UP001056120">
    <property type="component" value="Linkage Group LG03"/>
</dbReference>
<sequence>MRKKYLIKETGEDEIKEDNMKGEGEKMGEGEAKEIHNEGEAEDENITPGKNIMVLAEVEEKKQERPKRKIILADALCSPYKQRQVVMEEKMTNVEKNISTYLFLGNGFVWDSLFLISNVIETPRTEFETLTQCVT</sequence>
<evidence type="ECO:0000313" key="2">
    <source>
        <dbReference type="Proteomes" id="UP001056120"/>
    </source>
</evidence>
<organism evidence="1 2">
    <name type="scientific">Smallanthus sonchifolius</name>
    <dbReference type="NCBI Taxonomy" id="185202"/>
    <lineage>
        <taxon>Eukaryota</taxon>
        <taxon>Viridiplantae</taxon>
        <taxon>Streptophyta</taxon>
        <taxon>Embryophyta</taxon>
        <taxon>Tracheophyta</taxon>
        <taxon>Spermatophyta</taxon>
        <taxon>Magnoliopsida</taxon>
        <taxon>eudicotyledons</taxon>
        <taxon>Gunneridae</taxon>
        <taxon>Pentapetalae</taxon>
        <taxon>asterids</taxon>
        <taxon>campanulids</taxon>
        <taxon>Asterales</taxon>
        <taxon>Asteraceae</taxon>
        <taxon>Asteroideae</taxon>
        <taxon>Heliantheae alliance</taxon>
        <taxon>Millerieae</taxon>
        <taxon>Smallanthus</taxon>
    </lineage>
</organism>
<reference evidence="2" key="1">
    <citation type="journal article" date="2022" name="Mol. Ecol. Resour.">
        <title>The genomes of chicory, endive, great burdock and yacon provide insights into Asteraceae palaeo-polyploidization history and plant inulin production.</title>
        <authorList>
            <person name="Fan W."/>
            <person name="Wang S."/>
            <person name="Wang H."/>
            <person name="Wang A."/>
            <person name="Jiang F."/>
            <person name="Liu H."/>
            <person name="Zhao H."/>
            <person name="Xu D."/>
            <person name="Zhang Y."/>
        </authorList>
    </citation>
    <scope>NUCLEOTIDE SEQUENCE [LARGE SCALE GENOMIC DNA]</scope>
    <source>
        <strain evidence="2">cv. Yunnan</strain>
    </source>
</reference>
<gene>
    <name evidence="1" type="ORF">L1987_09547</name>
</gene>